<protein>
    <recommendedName>
        <fullName evidence="4">Outer membrane protein beta-barrel domain-containing protein</fullName>
    </recommendedName>
</protein>
<dbReference type="Proteomes" id="UP001198163">
    <property type="component" value="Unassembled WGS sequence"/>
</dbReference>
<name>A0AAE3JJQ4_9SPIR</name>
<keyword evidence="1" id="KW-0732">Signal</keyword>
<evidence type="ECO:0008006" key="4">
    <source>
        <dbReference type="Google" id="ProtNLM"/>
    </source>
</evidence>
<gene>
    <name evidence="2" type="ORF">K7J14_13345</name>
</gene>
<keyword evidence="3" id="KW-1185">Reference proteome</keyword>
<sequence length="186" mass="20598">MKSTVRATLAILAFCMISAAGVFAESSDKKEVRFDDYRSALGMFAMAIPNGGAYGLQFEHWFNSFGFTVTGGGYYRPEDDWANILDYSVVFQGMHTVFGNTFSDQVAGRLYSWASIGHHGYMTDDTNDDVYEEGAYKANGVAGLGIGIEMIFFEHFSIPLQFGYTGEFPNDPGLGFTFGSGIRYRY</sequence>
<evidence type="ECO:0000313" key="3">
    <source>
        <dbReference type="Proteomes" id="UP001198163"/>
    </source>
</evidence>
<dbReference type="EMBL" id="JAINWA010000003">
    <property type="protein sequence ID" value="MCD1655676.1"/>
    <property type="molecule type" value="Genomic_DNA"/>
</dbReference>
<comment type="caution">
    <text evidence="2">The sequence shown here is derived from an EMBL/GenBank/DDBJ whole genome shotgun (WGS) entry which is preliminary data.</text>
</comment>
<feature type="chain" id="PRO_5041993183" description="Outer membrane protein beta-barrel domain-containing protein" evidence="1">
    <location>
        <begin position="25"/>
        <end position="186"/>
    </location>
</feature>
<accession>A0AAE3JJQ4</accession>
<dbReference type="AlphaFoldDB" id="A0AAE3JJQ4"/>
<proteinExistence type="predicted"/>
<evidence type="ECO:0000313" key="2">
    <source>
        <dbReference type="EMBL" id="MCD1655676.1"/>
    </source>
</evidence>
<feature type="signal peptide" evidence="1">
    <location>
        <begin position="1"/>
        <end position="24"/>
    </location>
</feature>
<organism evidence="2 3">
    <name type="scientific">Teretinema zuelzerae</name>
    <dbReference type="NCBI Taxonomy" id="156"/>
    <lineage>
        <taxon>Bacteria</taxon>
        <taxon>Pseudomonadati</taxon>
        <taxon>Spirochaetota</taxon>
        <taxon>Spirochaetia</taxon>
        <taxon>Spirochaetales</taxon>
        <taxon>Treponemataceae</taxon>
        <taxon>Teretinema</taxon>
    </lineage>
</organism>
<reference evidence="2" key="1">
    <citation type="submission" date="2021-08" db="EMBL/GenBank/DDBJ databases">
        <title>Comparative analyses of Brucepasteria parasyntrophica and Teretinema zuelzerae.</title>
        <authorList>
            <person name="Song Y."/>
            <person name="Brune A."/>
        </authorList>
    </citation>
    <scope>NUCLEOTIDE SEQUENCE</scope>
    <source>
        <strain evidence="2">DSM 1903</strain>
    </source>
</reference>
<evidence type="ECO:0000256" key="1">
    <source>
        <dbReference type="SAM" id="SignalP"/>
    </source>
</evidence>
<dbReference type="RefSeq" id="WP_230757280.1">
    <property type="nucleotide sequence ID" value="NZ_JAINWA010000003.1"/>
</dbReference>